<accession>U2S1C3</accession>
<evidence type="ECO:0000259" key="1">
    <source>
        <dbReference type="Pfam" id="PF13529"/>
    </source>
</evidence>
<reference evidence="2 3" key="1">
    <citation type="submission" date="2013-08" db="EMBL/GenBank/DDBJ databases">
        <authorList>
            <person name="Weinstock G."/>
            <person name="Sodergren E."/>
            <person name="Wylie T."/>
            <person name="Fulton L."/>
            <person name="Fulton R."/>
            <person name="Fronick C."/>
            <person name="O'Laughlin M."/>
            <person name="Godfrey J."/>
            <person name="Miner T."/>
            <person name="Herter B."/>
            <person name="Appelbaum E."/>
            <person name="Cordes M."/>
            <person name="Lek S."/>
            <person name="Wollam A."/>
            <person name="Pepin K.H."/>
            <person name="Palsikar V.B."/>
            <person name="Mitreva M."/>
            <person name="Wilson R.K."/>
        </authorList>
    </citation>
    <scope>NUCLEOTIDE SEQUENCE [LARGE SCALE GENOMIC DNA]</scope>
    <source>
        <strain evidence="2 3">ATCC 700627</strain>
    </source>
</reference>
<gene>
    <name evidence="2" type="ORF">HMPREF1983_00517</name>
</gene>
<dbReference type="Proteomes" id="UP000016637">
    <property type="component" value="Unassembled WGS sequence"/>
</dbReference>
<comment type="caution">
    <text evidence="2">The sequence shown here is derived from an EMBL/GenBank/DDBJ whole genome shotgun (WGS) entry which is preliminary data.</text>
</comment>
<dbReference type="Gene3D" id="3.90.70.10">
    <property type="entry name" value="Cysteine proteinases"/>
    <property type="match status" value="1"/>
</dbReference>
<dbReference type="EMBL" id="AWVP01000026">
    <property type="protein sequence ID" value="ERK59533.1"/>
    <property type="molecule type" value="Genomic_DNA"/>
</dbReference>
<dbReference type="HOGENOM" id="CLU_1208358_0_0_9"/>
<organism evidence="2 3">
    <name type="scientific">Gemella bergeri ATCC 700627</name>
    <dbReference type="NCBI Taxonomy" id="1321820"/>
    <lineage>
        <taxon>Bacteria</taxon>
        <taxon>Bacillati</taxon>
        <taxon>Bacillota</taxon>
        <taxon>Bacilli</taxon>
        <taxon>Bacillales</taxon>
        <taxon>Gemellaceae</taxon>
        <taxon>Gemella</taxon>
    </lineage>
</organism>
<proteinExistence type="predicted"/>
<dbReference type="AlphaFoldDB" id="U2S1C3"/>
<dbReference type="InterPro" id="IPR039564">
    <property type="entry name" value="Peptidase_C39-like"/>
</dbReference>
<dbReference type="PATRIC" id="fig|1321820.3.peg.508"/>
<dbReference type="eggNOG" id="COG5263">
    <property type="taxonomic scope" value="Bacteria"/>
</dbReference>
<keyword evidence="3" id="KW-1185">Reference proteome</keyword>
<protein>
    <recommendedName>
        <fullName evidence="1">Peptidase C39-like domain-containing protein</fullName>
    </recommendedName>
</protein>
<name>U2S1C3_9BACL</name>
<feature type="domain" description="Peptidase C39-like" evidence="1">
    <location>
        <begin position="59"/>
        <end position="191"/>
    </location>
</feature>
<dbReference type="Pfam" id="PF13529">
    <property type="entry name" value="Peptidase_C39_2"/>
    <property type="match status" value="1"/>
</dbReference>
<evidence type="ECO:0000313" key="2">
    <source>
        <dbReference type="EMBL" id="ERK59533.1"/>
    </source>
</evidence>
<sequence length="229" mass="26033">MKKLVIGLVTIGLFLTNEITHAKGDWIQDQQGKWEYYADEEPIENFYNKSYPNFKEPIKFPQYYQADSRWGGKRYGLSNLKITGCVPTSLAMIISELKEDVTPVQVADYIYNTSMEMNTTFTGTSSLGAVLALENWGLKYRIINSKEDLELSLKKGYIVFGIVGHGIFVKGNSTHAVILSGYHNGNTKAIDPDNMDKTNRWYNIDKIWEQRSTAAEDIILGEAFMVVYK</sequence>
<dbReference type="RefSeq" id="WP_021752960.1">
    <property type="nucleotide sequence ID" value="NZ_KI271833.1"/>
</dbReference>
<evidence type="ECO:0000313" key="3">
    <source>
        <dbReference type="Proteomes" id="UP000016637"/>
    </source>
</evidence>